<evidence type="ECO:0008006" key="3">
    <source>
        <dbReference type="Google" id="ProtNLM"/>
    </source>
</evidence>
<dbReference type="InterPro" id="IPR036388">
    <property type="entry name" value="WH-like_DNA-bd_sf"/>
</dbReference>
<comment type="caution">
    <text evidence="1">The sequence shown here is derived from an EMBL/GenBank/DDBJ whole genome shotgun (WGS) entry which is preliminary data.</text>
</comment>
<evidence type="ECO:0000313" key="1">
    <source>
        <dbReference type="EMBL" id="RWX73203.1"/>
    </source>
</evidence>
<sequence length="74" mass="8696">MYGIDQSDMEKASAKDLRKRKAAIKLLLHKGLLKIDFTQGEPIYKITDKGSEFLRNYTEFDLYRRRFGALRVNL</sequence>
<name>A0A444L6M9_METS7</name>
<dbReference type="Gene3D" id="1.10.10.10">
    <property type="entry name" value="Winged helix-like DNA-binding domain superfamily/Winged helix DNA-binding domain"/>
    <property type="match status" value="1"/>
</dbReference>
<dbReference type="Proteomes" id="UP000288215">
    <property type="component" value="Unassembled WGS sequence"/>
</dbReference>
<accession>A0A444L6M9</accession>
<dbReference type="AlphaFoldDB" id="A0A444L6M9"/>
<gene>
    <name evidence="1" type="ORF">Metus_1177</name>
</gene>
<protein>
    <recommendedName>
        <fullName evidence="3">ArnR1-like winged helix-turn-helix domain-containing protein</fullName>
    </recommendedName>
</protein>
<dbReference type="EMBL" id="RXGA01000003">
    <property type="protein sequence ID" value="RWX73203.1"/>
    <property type="molecule type" value="Genomic_DNA"/>
</dbReference>
<evidence type="ECO:0000313" key="2">
    <source>
        <dbReference type="Proteomes" id="UP000288215"/>
    </source>
</evidence>
<reference evidence="1 2" key="1">
    <citation type="submission" date="2018-12" db="EMBL/GenBank/DDBJ databases">
        <title>The complete genome of the methanogenic archaea of the candidate phylum Verstraetearchaeota, obtained from the metagenome of underground thermal water.</title>
        <authorList>
            <person name="Kadnikov V.V."/>
            <person name="Mardanov A.V."/>
            <person name="Beletsky A.V."/>
            <person name="Karnachuk O.V."/>
            <person name="Ravin N.V."/>
        </authorList>
    </citation>
    <scope>NUCLEOTIDE SEQUENCE [LARGE SCALE GENOMIC DNA]</scope>
    <source>
        <strain evidence="1">Ch88</strain>
    </source>
</reference>
<proteinExistence type="predicted"/>
<organism evidence="1 2">
    <name type="scientific">Methanosuratincola subterraneus</name>
    <dbReference type="NCBI Taxonomy" id="2593994"/>
    <lineage>
        <taxon>Archaea</taxon>
        <taxon>Thermoproteota</taxon>
        <taxon>Methanosuratincolia</taxon>
        <taxon>Candidatus Methanomethylicales</taxon>
        <taxon>Candidatus Methanomethylicaceae</taxon>
        <taxon>Candidatus Methanosuratincola (ex Vanwonterghem et al. 2016)</taxon>
    </lineage>
</organism>